<sequence>MVPNGWEEKSLKDICKKTISYGIVQTGENIENGVPCVRVVDLSKNTLNPVEMIKTSDEIHQSYKKTTLCEGELMMALRGEIGLVKKVTPELVGANITRGLARLSPIKSVDSDYLLWTLRSNKIKNELSRKSGGSALQEIALGSLRKVVLPIPPLPEQRKIAQILSTWDKAISTTEKLIDASKQQKKALMQQLLTGKKRLVDPETGKAFEGEWENTHLSNIASIKKGKALSAKNLVAGSYPVIAGGKSSPYSHVDFTHENVITVSASGAYAGYVSYHPYKIWASDCSVVTAKPANYLGFIFQWLQLNQIRIYSMQSGGAQPHIYPKDLEVMKLRVPKIEEQQKIASVLTAADKEIELLEAKLAYFKQEKKALMQQLLTGKRRVKVAETEAA</sequence>
<dbReference type="SUPFAM" id="SSF116734">
    <property type="entry name" value="DNA methylase specificity domain"/>
    <property type="match status" value="2"/>
</dbReference>
<dbReference type="Pfam" id="PF01420">
    <property type="entry name" value="Methylase_S"/>
    <property type="match status" value="2"/>
</dbReference>
<dbReference type="EC" id="3.1.21.-" evidence="6"/>
<dbReference type="PANTHER" id="PTHR30408:SF12">
    <property type="entry name" value="TYPE I RESTRICTION ENZYME MJAVIII SPECIFICITY SUBUNIT"/>
    <property type="match status" value="1"/>
</dbReference>
<dbReference type="Gene3D" id="3.90.220.20">
    <property type="entry name" value="DNA methylase specificity domains"/>
    <property type="match status" value="2"/>
</dbReference>
<dbReference type="GO" id="GO:0016787">
    <property type="term" value="F:hydrolase activity"/>
    <property type="evidence" value="ECO:0007669"/>
    <property type="project" value="UniProtKB-KW"/>
</dbReference>
<dbReference type="RefSeq" id="WP_274291886.1">
    <property type="nucleotide sequence ID" value="NZ_CP117989.1"/>
</dbReference>
<dbReference type="EMBL" id="CP117989">
    <property type="protein sequence ID" value="WDG11362.1"/>
    <property type="molecule type" value="Genomic_DNA"/>
</dbReference>
<name>A0AAQ2Y9Y0_9VIBR</name>
<keyword evidence="6" id="KW-0378">Hydrolase</keyword>
<dbReference type="AlphaFoldDB" id="A0AAQ2Y9Y0"/>
<dbReference type="InterPro" id="IPR044946">
    <property type="entry name" value="Restrct_endonuc_typeI_TRD_sf"/>
</dbReference>
<protein>
    <submittedName>
        <fullName evidence="6">Restriction endonuclease subunit S</fullName>
        <ecNumber evidence="6">3.1.21.-</ecNumber>
    </submittedName>
</protein>
<evidence type="ECO:0000313" key="6">
    <source>
        <dbReference type="EMBL" id="WDG11362.1"/>
    </source>
</evidence>
<dbReference type="GO" id="GO:0004519">
    <property type="term" value="F:endonuclease activity"/>
    <property type="evidence" value="ECO:0007669"/>
    <property type="project" value="UniProtKB-KW"/>
</dbReference>
<accession>A0AAQ2Y9Y0</accession>
<evidence type="ECO:0000256" key="4">
    <source>
        <dbReference type="SAM" id="Coils"/>
    </source>
</evidence>
<dbReference type="CDD" id="cd17256">
    <property type="entry name" value="RMtype1_S_EcoJA65PI-TRD1-CR1_like"/>
    <property type="match status" value="1"/>
</dbReference>
<keyword evidence="6" id="KW-0540">Nuclease</keyword>
<feature type="domain" description="Type I restriction modification DNA specificity" evidence="5">
    <location>
        <begin position="211"/>
        <end position="361"/>
    </location>
</feature>
<evidence type="ECO:0000259" key="5">
    <source>
        <dbReference type="Pfam" id="PF01420"/>
    </source>
</evidence>
<evidence type="ECO:0000256" key="3">
    <source>
        <dbReference type="ARBA" id="ARBA00023125"/>
    </source>
</evidence>
<keyword evidence="2" id="KW-0680">Restriction system</keyword>
<proteinExistence type="inferred from homology"/>
<reference evidence="6" key="1">
    <citation type="submission" date="2023-02" db="EMBL/GenBank/DDBJ databases">
        <title>Isolation, identification, and genome analysis of Vibrio campbellii in the Penaeus vannamei larvae stage.</title>
        <authorList>
            <person name="Huang T."/>
            <person name="Zhang B."/>
        </authorList>
    </citation>
    <scope>NUCLEOTIDE SEQUENCE</scope>
    <source>
        <strain evidence="6">20220413_1</strain>
    </source>
</reference>
<feature type="coiled-coil region" evidence="4">
    <location>
        <begin position="347"/>
        <end position="374"/>
    </location>
</feature>
<feature type="domain" description="Type I restriction modification DNA specificity" evidence="5">
    <location>
        <begin position="3"/>
        <end position="178"/>
    </location>
</feature>
<dbReference type="GO" id="GO:0009307">
    <property type="term" value="P:DNA restriction-modification system"/>
    <property type="evidence" value="ECO:0007669"/>
    <property type="project" value="UniProtKB-KW"/>
</dbReference>
<gene>
    <name evidence="6" type="ORF">PUN50_19070</name>
</gene>
<keyword evidence="3" id="KW-0238">DNA-binding</keyword>
<comment type="similarity">
    <text evidence="1">Belongs to the type-I restriction system S methylase family.</text>
</comment>
<dbReference type="PANTHER" id="PTHR30408">
    <property type="entry name" value="TYPE-1 RESTRICTION ENZYME ECOKI SPECIFICITY PROTEIN"/>
    <property type="match status" value="1"/>
</dbReference>
<dbReference type="InterPro" id="IPR052021">
    <property type="entry name" value="Type-I_RS_S_subunit"/>
</dbReference>
<evidence type="ECO:0000313" key="7">
    <source>
        <dbReference type="Proteomes" id="UP001219537"/>
    </source>
</evidence>
<keyword evidence="4" id="KW-0175">Coiled coil</keyword>
<dbReference type="Gene3D" id="1.10.287.1120">
    <property type="entry name" value="Bipartite methylase S protein"/>
    <property type="match status" value="1"/>
</dbReference>
<evidence type="ECO:0000256" key="1">
    <source>
        <dbReference type="ARBA" id="ARBA00010923"/>
    </source>
</evidence>
<dbReference type="InterPro" id="IPR000055">
    <property type="entry name" value="Restrct_endonuc_typeI_TRD"/>
</dbReference>
<evidence type="ECO:0000256" key="2">
    <source>
        <dbReference type="ARBA" id="ARBA00022747"/>
    </source>
</evidence>
<dbReference type="REBASE" id="692328">
    <property type="entry name" value="S.Vca4131ORF19065P"/>
</dbReference>
<dbReference type="CDD" id="cd17291">
    <property type="entry name" value="RMtype1_S_MgeORF438P-TRD-CR_like"/>
    <property type="match status" value="1"/>
</dbReference>
<dbReference type="Proteomes" id="UP001219537">
    <property type="component" value="Chromosome 2"/>
</dbReference>
<dbReference type="GO" id="GO:0003677">
    <property type="term" value="F:DNA binding"/>
    <property type="evidence" value="ECO:0007669"/>
    <property type="project" value="UniProtKB-KW"/>
</dbReference>
<keyword evidence="6" id="KW-0255">Endonuclease</keyword>
<organism evidence="6 7">
    <name type="scientific">Vibrio campbellii</name>
    <dbReference type="NCBI Taxonomy" id="680"/>
    <lineage>
        <taxon>Bacteria</taxon>
        <taxon>Pseudomonadati</taxon>
        <taxon>Pseudomonadota</taxon>
        <taxon>Gammaproteobacteria</taxon>
        <taxon>Vibrionales</taxon>
        <taxon>Vibrionaceae</taxon>
        <taxon>Vibrio</taxon>
    </lineage>
</organism>